<evidence type="ECO:0000259" key="1">
    <source>
        <dbReference type="PROSITE" id="PS51340"/>
    </source>
</evidence>
<evidence type="ECO:0000313" key="5">
    <source>
        <dbReference type="Proteomes" id="UP000318661"/>
    </source>
</evidence>
<evidence type="ECO:0000313" key="2">
    <source>
        <dbReference type="EMBL" id="TMJ05848.1"/>
    </source>
</evidence>
<sequence>MRAMLISGRVIGLHLLIEHQQRPEPVRRARALVDLGLEGDVHGKKKAGSHRQVLIVDRATLEALSLQPGDLREQITVEFPSLDTLPAGTVLRVGEATCELTGPCEPCTHIGQLLGVPDAVVFQQNLQGRRGQLARIVATDGDGFIRVGDAVTVLRSSDLTPV</sequence>
<dbReference type="PROSITE" id="PS51340">
    <property type="entry name" value="MOSC"/>
    <property type="match status" value="1"/>
</dbReference>
<dbReference type="EMBL" id="VBAJ01000237">
    <property type="protein sequence ID" value="TMJ05848.1"/>
    <property type="molecule type" value="Genomic_DNA"/>
</dbReference>
<dbReference type="GO" id="GO:0003824">
    <property type="term" value="F:catalytic activity"/>
    <property type="evidence" value="ECO:0007669"/>
    <property type="project" value="InterPro"/>
</dbReference>
<dbReference type="Pfam" id="PF03473">
    <property type="entry name" value="MOSC"/>
    <property type="match status" value="1"/>
</dbReference>
<dbReference type="PANTHER" id="PTHR36930:SF1">
    <property type="entry name" value="MOSC DOMAIN-CONTAINING PROTEIN"/>
    <property type="match status" value="1"/>
</dbReference>
<dbReference type="Proteomes" id="UP000318661">
    <property type="component" value="Unassembled WGS sequence"/>
</dbReference>
<comment type="caution">
    <text evidence="2">The sequence shown here is derived from an EMBL/GenBank/DDBJ whole genome shotgun (WGS) entry which is preliminary data.</text>
</comment>
<organism evidence="2 5">
    <name type="scientific">Candidatus Segetimicrobium genomatis</name>
    <dbReference type="NCBI Taxonomy" id="2569760"/>
    <lineage>
        <taxon>Bacteria</taxon>
        <taxon>Bacillati</taxon>
        <taxon>Candidatus Sysuimicrobiota</taxon>
        <taxon>Candidatus Sysuimicrobiia</taxon>
        <taxon>Candidatus Sysuimicrobiales</taxon>
        <taxon>Candidatus Segetimicrobiaceae</taxon>
        <taxon>Candidatus Segetimicrobium</taxon>
    </lineage>
</organism>
<dbReference type="InterPro" id="IPR011037">
    <property type="entry name" value="Pyrv_Knase-like_insert_dom_sf"/>
</dbReference>
<dbReference type="GO" id="GO:0030170">
    <property type="term" value="F:pyridoxal phosphate binding"/>
    <property type="evidence" value="ECO:0007669"/>
    <property type="project" value="InterPro"/>
</dbReference>
<dbReference type="GO" id="GO:0030151">
    <property type="term" value="F:molybdenum ion binding"/>
    <property type="evidence" value="ECO:0007669"/>
    <property type="project" value="InterPro"/>
</dbReference>
<dbReference type="EMBL" id="VBAI01000013">
    <property type="protein sequence ID" value="TMJ12925.1"/>
    <property type="molecule type" value="Genomic_DNA"/>
</dbReference>
<dbReference type="InterPro" id="IPR052716">
    <property type="entry name" value="MOSC_domain"/>
</dbReference>
<protein>
    <recommendedName>
        <fullName evidence="1">MOSC domain-containing protein</fullName>
    </recommendedName>
</protein>
<proteinExistence type="predicted"/>
<evidence type="ECO:0000313" key="4">
    <source>
        <dbReference type="Proteomes" id="UP000315217"/>
    </source>
</evidence>
<dbReference type="Proteomes" id="UP000315217">
    <property type="component" value="Unassembled WGS sequence"/>
</dbReference>
<accession>A0A537LCU5</accession>
<gene>
    <name evidence="3" type="ORF">E6G98_01755</name>
    <name evidence="2" type="ORF">E6G99_09500</name>
</gene>
<reference evidence="4 5" key="1">
    <citation type="journal article" date="2019" name="Nat. Microbiol.">
        <title>Mediterranean grassland soil C-N compound turnover is dependent on rainfall and depth, and is mediated by genomically divergent microorganisms.</title>
        <authorList>
            <person name="Diamond S."/>
            <person name="Andeer P.F."/>
            <person name="Li Z."/>
            <person name="Crits-Christoph A."/>
            <person name="Burstein D."/>
            <person name="Anantharaman K."/>
            <person name="Lane K.R."/>
            <person name="Thomas B.C."/>
            <person name="Pan C."/>
            <person name="Northen T.R."/>
            <person name="Banfield J.F."/>
        </authorList>
    </citation>
    <scope>NUCLEOTIDE SEQUENCE [LARGE SCALE GENOMIC DNA]</scope>
    <source>
        <strain evidence="3">NP_1</strain>
        <strain evidence="2">NP_2</strain>
    </source>
</reference>
<name>A0A537LCU5_9BACT</name>
<evidence type="ECO:0000313" key="3">
    <source>
        <dbReference type="EMBL" id="TMJ12925.1"/>
    </source>
</evidence>
<feature type="domain" description="MOSC" evidence="1">
    <location>
        <begin position="24"/>
        <end position="154"/>
    </location>
</feature>
<dbReference type="PANTHER" id="PTHR36930">
    <property type="entry name" value="METAL-SULFUR CLUSTER BIOSYNTHESIS PROTEINS YUAD-RELATED"/>
    <property type="match status" value="1"/>
</dbReference>
<dbReference type="InterPro" id="IPR005302">
    <property type="entry name" value="MoCF_Sase_C"/>
</dbReference>
<dbReference type="Gene3D" id="2.40.33.20">
    <property type="entry name" value="PK beta-barrel domain-like"/>
    <property type="match status" value="1"/>
</dbReference>
<dbReference type="SUPFAM" id="SSF50800">
    <property type="entry name" value="PK beta-barrel domain-like"/>
    <property type="match status" value="1"/>
</dbReference>
<dbReference type="AlphaFoldDB" id="A0A537LCU5"/>